<dbReference type="Proteomes" id="UP001614264">
    <property type="component" value="Unassembled WGS sequence"/>
</dbReference>
<proteinExistence type="predicted"/>
<name>A0ABW8BM45_9ACTN</name>
<gene>
    <name evidence="1" type="ORF">AB4829_36715</name>
</gene>
<keyword evidence="2" id="KW-1185">Reference proteome</keyword>
<dbReference type="RefSeq" id="WP_159329880.1">
    <property type="nucleotide sequence ID" value="NZ_JBITPR010000067.1"/>
</dbReference>
<evidence type="ECO:0000313" key="1">
    <source>
        <dbReference type="EMBL" id="MFI7876123.1"/>
    </source>
</evidence>
<dbReference type="EMBL" id="JBITPR010000067">
    <property type="protein sequence ID" value="MFI7876123.1"/>
    <property type="molecule type" value="Genomic_DNA"/>
</dbReference>
<reference evidence="1 2" key="1">
    <citation type="submission" date="2024-07" db="EMBL/GenBank/DDBJ databases">
        <title>Whole genome sequencing of Prodigiosin pigment-producing Streptomyces salinarius isolated from rhizosphere soil of Arachis hypogaea.</title>
        <authorList>
            <person name="Vidhya A."/>
            <person name="Ramya S."/>
        </authorList>
    </citation>
    <scope>NUCLEOTIDE SEQUENCE [LARGE SCALE GENOMIC DNA]</scope>
    <source>
        <strain evidence="1 2">VRMG2420</strain>
    </source>
</reference>
<organism evidence="1 2">
    <name type="scientific">Streptomyces salinarius</name>
    <dbReference type="NCBI Taxonomy" id="2762598"/>
    <lineage>
        <taxon>Bacteria</taxon>
        <taxon>Bacillati</taxon>
        <taxon>Actinomycetota</taxon>
        <taxon>Actinomycetes</taxon>
        <taxon>Kitasatosporales</taxon>
        <taxon>Streptomycetaceae</taxon>
        <taxon>Streptomyces</taxon>
    </lineage>
</organism>
<sequence length="61" mass="6973">MDDAEAAERIAVWTGGEGEFAPFAAWRYAENVVTRRIPWLWGRGECLIVDLVKWFVFCLPG</sequence>
<protein>
    <submittedName>
        <fullName evidence="1">Uncharacterized protein</fullName>
    </submittedName>
</protein>
<evidence type="ECO:0000313" key="2">
    <source>
        <dbReference type="Proteomes" id="UP001614264"/>
    </source>
</evidence>
<comment type="caution">
    <text evidence="1">The sequence shown here is derived from an EMBL/GenBank/DDBJ whole genome shotgun (WGS) entry which is preliminary data.</text>
</comment>
<accession>A0ABW8BM45</accession>